<dbReference type="Gene3D" id="3.30.750.24">
    <property type="entry name" value="STAS domain"/>
    <property type="match status" value="1"/>
</dbReference>
<reference evidence="2 3" key="1">
    <citation type="submission" date="2016-09" db="EMBL/GenBank/DDBJ databases">
        <title>Pseudonocardia autotrophica DSM535, a candidate organism with high potential of specific P450 cytochromes.</title>
        <authorList>
            <person name="Grumaz C."/>
            <person name="Vainshtein Y."/>
            <person name="Kirstahler P."/>
            <person name="Sohn K."/>
        </authorList>
    </citation>
    <scope>NUCLEOTIDE SEQUENCE [LARGE SCALE GENOMIC DNA]</scope>
    <source>
        <strain evidence="2 3">DSM 535</strain>
    </source>
</reference>
<sequence length="135" mass="14408">MRSRHRPARLDPVTVTTMALPETTGTSRPHMYRLATDALYATAFRLPSGRLVVSCLGAVDSASAAALDTFLRELIGPTRYVVLDLSGVEHLGTAAIETLVAVGRGGTRVRVRRGRTREVHRALAGSGALTVLEDG</sequence>
<dbReference type="PROSITE" id="PS50801">
    <property type="entry name" value="STAS"/>
    <property type="match status" value="1"/>
</dbReference>
<evidence type="ECO:0000313" key="3">
    <source>
        <dbReference type="Proteomes" id="UP000194360"/>
    </source>
</evidence>
<evidence type="ECO:0000313" key="2">
    <source>
        <dbReference type="EMBL" id="OSY39516.1"/>
    </source>
</evidence>
<dbReference type="SUPFAM" id="SSF52091">
    <property type="entry name" value="SpoIIaa-like"/>
    <property type="match status" value="1"/>
</dbReference>
<evidence type="ECO:0000259" key="1">
    <source>
        <dbReference type="PROSITE" id="PS50801"/>
    </source>
</evidence>
<organism evidence="2 3">
    <name type="scientific">Pseudonocardia autotrophica</name>
    <name type="common">Amycolata autotrophica</name>
    <name type="synonym">Nocardia autotrophica</name>
    <dbReference type="NCBI Taxonomy" id="2074"/>
    <lineage>
        <taxon>Bacteria</taxon>
        <taxon>Bacillati</taxon>
        <taxon>Actinomycetota</taxon>
        <taxon>Actinomycetes</taxon>
        <taxon>Pseudonocardiales</taxon>
        <taxon>Pseudonocardiaceae</taxon>
        <taxon>Pseudonocardia</taxon>
    </lineage>
</organism>
<accession>A0A1Y2MWE2</accession>
<dbReference type="Proteomes" id="UP000194360">
    <property type="component" value="Unassembled WGS sequence"/>
</dbReference>
<dbReference type="InterPro" id="IPR002645">
    <property type="entry name" value="STAS_dom"/>
</dbReference>
<dbReference type="Pfam" id="PF01740">
    <property type="entry name" value="STAS"/>
    <property type="match status" value="1"/>
</dbReference>
<feature type="domain" description="STAS" evidence="1">
    <location>
        <begin position="40"/>
        <end position="102"/>
    </location>
</feature>
<protein>
    <recommendedName>
        <fullName evidence="1">STAS domain-containing protein</fullName>
    </recommendedName>
</protein>
<proteinExistence type="predicted"/>
<comment type="caution">
    <text evidence="2">The sequence shown here is derived from an EMBL/GenBank/DDBJ whole genome shotgun (WGS) entry which is preliminary data.</text>
</comment>
<dbReference type="AlphaFoldDB" id="A0A1Y2MWE2"/>
<keyword evidence="3" id="KW-1185">Reference proteome</keyword>
<dbReference type="EMBL" id="MIGB01000017">
    <property type="protein sequence ID" value="OSY39516.1"/>
    <property type="molecule type" value="Genomic_DNA"/>
</dbReference>
<dbReference type="InterPro" id="IPR036513">
    <property type="entry name" value="STAS_dom_sf"/>
</dbReference>
<name>A0A1Y2MWE2_PSEAH</name>
<gene>
    <name evidence="2" type="ORF">BG845_03463</name>
</gene>